<evidence type="ECO:0000256" key="3">
    <source>
        <dbReference type="ARBA" id="ARBA00022840"/>
    </source>
</evidence>
<evidence type="ECO:0000313" key="6">
    <source>
        <dbReference type="Proteomes" id="UP000569914"/>
    </source>
</evidence>
<dbReference type="EMBL" id="JACCBU010000001">
    <property type="protein sequence ID" value="NYE74400.1"/>
    <property type="molecule type" value="Genomic_DNA"/>
</dbReference>
<keyword evidence="2" id="KW-0547">Nucleotide-binding</keyword>
<comment type="caution">
    <text evidence="5">The sequence shown here is derived from an EMBL/GenBank/DDBJ whole genome shotgun (WGS) entry which is preliminary data.</text>
</comment>
<dbReference type="InterPro" id="IPR017871">
    <property type="entry name" value="ABC_transporter-like_CS"/>
</dbReference>
<dbReference type="Gene3D" id="3.40.50.300">
    <property type="entry name" value="P-loop containing nucleotide triphosphate hydrolases"/>
    <property type="match status" value="1"/>
</dbReference>
<dbReference type="GO" id="GO:0016887">
    <property type="term" value="F:ATP hydrolysis activity"/>
    <property type="evidence" value="ECO:0007669"/>
    <property type="project" value="InterPro"/>
</dbReference>
<dbReference type="GO" id="GO:0005524">
    <property type="term" value="F:ATP binding"/>
    <property type="evidence" value="ECO:0007669"/>
    <property type="project" value="UniProtKB-KW"/>
</dbReference>
<feature type="domain" description="ABC transporter" evidence="4">
    <location>
        <begin position="2"/>
        <end position="238"/>
    </location>
</feature>
<dbReference type="Proteomes" id="UP000569914">
    <property type="component" value="Unassembled WGS sequence"/>
</dbReference>
<dbReference type="SMART" id="SM00382">
    <property type="entry name" value="AAA"/>
    <property type="match status" value="1"/>
</dbReference>
<dbReference type="AlphaFoldDB" id="A0A7Y9LEY9"/>
<reference evidence="5 6" key="1">
    <citation type="submission" date="2020-07" db="EMBL/GenBank/DDBJ databases">
        <title>Sequencing the genomes of 1000 actinobacteria strains.</title>
        <authorList>
            <person name="Klenk H.-P."/>
        </authorList>
    </citation>
    <scope>NUCLEOTIDE SEQUENCE [LARGE SCALE GENOMIC DNA]</scope>
    <source>
        <strain evidence="5 6">DSM 22083</strain>
    </source>
</reference>
<evidence type="ECO:0000313" key="5">
    <source>
        <dbReference type="EMBL" id="NYE74400.1"/>
    </source>
</evidence>
<name>A0A7Y9LEY9_9ACTN</name>
<dbReference type="PROSITE" id="PS00211">
    <property type="entry name" value="ABC_TRANSPORTER_1"/>
    <property type="match status" value="1"/>
</dbReference>
<dbReference type="InterPro" id="IPR027417">
    <property type="entry name" value="P-loop_NTPase"/>
</dbReference>
<dbReference type="RefSeq" id="WP_179756674.1">
    <property type="nucleotide sequence ID" value="NZ_JACCBU010000001.1"/>
</dbReference>
<evidence type="ECO:0000256" key="2">
    <source>
        <dbReference type="ARBA" id="ARBA00022741"/>
    </source>
</evidence>
<proteinExistence type="predicted"/>
<dbReference type="PANTHER" id="PTHR42794">
    <property type="entry name" value="HEMIN IMPORT ATP-BINDING PROTEIN HMUV"/>
    <property type="match status" value="1"/>
</dbReference>
<sequence length="261" mass="28368">MLELDRVGVTLRGRRILDGVSLTVAAGEVVALVGPNGSGKTTTLRCCYRQVPVDGGKIMIDGRELRTLSRRRLSQLLTASVQEPESLPGMTVRESVTAGRVPRLRLHQVLTAVDQRRVAECLTTVGLADLAERDLSRLSGGERQRVSIARALASDPRVLLLDEPTNHLDLRYQLTVLELCRELARSQGLAILMTVHDLQQAANYADRVVIIDDGRVIAEGAAGEALRPEVLDQVFGVRGRLDRGAGGSYRLELDGLAPARP</sequence>
<gene>
    <name evidence="5" type="ORF">BKA15_005729</name>
</gene>
<dbReference type="FunFam" id="3.40.50.300:FF:000134">
    <property type="entry name" value="Iron-enterobactin ABC transporter ATP-binding protein"/>
    <property type="match status" value="1"/>
</dbReference>
<dbReference type="PROSITE" id="PS50893">
    <property type="entry name" value="ABC_TRANSPORTER_2"/>
    <property type="match status" value="1"/>
</dbReference>
<protein>
    <submittedName>
        <fullName evidence="5">Iron complex transport system ATP-binding protein</fullName>
    </submittedName>
</protein>
<evidence type="ECO:0000256" key="1">
    <source>
        <dbReference type="ARBA" id="ARBA00022448"/>
    </source>
</evidence>
<dbReference type="SUPFAM" id="SSF52540">
    <property type="entry name" value="P-loop containing nucleoside triphosphate hydrolases"/>
    <property type="match status" value="1"/>
</dbReference>
<dbReference type="CDD" id="cd03214">
    <property type="entry name" value="ABC_Iron-Siderophores_B12_Hemin"/>
    <property type="match status" value="1"/>
</dbReference>
<dbReference type="InterPro" id="IPR003439">
    <property type="entry name" value="ABC_transporter-like_ATP-bd"/>
</dbReference>
<evidence type="ECO:0000259" key="4">
    <source>
        <dbReference type="PROSITE" id="PS50893"/>
    </source>
</evidence>
<keyword evidence="3 5" id="KW-0067">ATP-binding</keyword>
<organism evidence="5 6">
    <name type="scientific">Microlunatus parietis</name>
    <dbReference type="NCBI Taxonomy" id="682979"/>
    <lineage>
        <taxon>Bacteria</taxon>
        <taxon>Bacillati</taxon>
        <taxon>Actinomycetota</taxon>
        <taxon>Actinomycetes</taxon>
        <taxon>Propionibacteriales</taxon>
        <taxon>Propionibacteriaceae</taxon>
        <taxon>Microlunatus</taxon>
    </lineage>
</organism>
<accession>A0A7Y9LEY9</accession>
<dbReference type="PANTHER" id="PTHR42794:SF2">
    <property type="entry name" value="ABC TRANSPORTER ATP-BINDING PROTEIN"/>
    <property type="match status" value="1"/>
</dbReference>
<keyword evidence="6" id="KW-1185">Reference proteome</keyword>
<dbReference type="Pfam" id="PF00005">
    <property type="entry name" value="ABC_tran"/>
    <property type="match status" value="1"/>
</dbReference>
<keyword evidence="1" id="KW-0813">Transport</keyword>
<dbReference type="InterPro" id="IPR003593">
    <property type="entry name" value="AAA+_ATPase"/>
</dbReference>